<dbReference type="Pfam" id="PF23635">
    <property type="entry name" value="Beta-prop_AT5G49610-like"/>
    <property type="match status" value="1"/>
</dbReference>
<evidence type="ECO:0000259" key="1">
    <source>
        <dbReference type="Pfam" id="PF00646"/>
    </source>
</evidence>
<feature type="domain" description="F-box protein AT5G49610-like beta-propeller" evidence="2">
    <location>
        <begin position="123"/>
        <end position="380"/>
    </location>
</feature>
<dbReference type="InterPro" id="IPR001810">
    <property type="entry name" value="F-box_dom"/>
</dbReference>
<keyword evidence="4" id="KW-1185">Reference proteome</keyword>
<evidence type="ECO:0000313" key="4">
    <source>
        <dbReference type="Proteomes" id="UP001231189"/>
    </source>
</evidence>
<protein>
    <recommendedName>
        <fullName evidence="5">F-box domain-containing protein</fullName>
    </recommendedName>
</protein>
<dbReference type="InterPro" id="IPR056594">
    <property type="entry name" value="AT5G49610-like_b-prop"/>
</dbReference>
<dbReference type="Proteomes" id="UP001231189">
    <property type="component" value="Unassembled WGS sequence"/>
</dbReference>
<dbReference type="Pfam" id="PF00646">
    <property type="entry name" value="F-box"/>
    <property type="match status" value="1"/>
</dbReference>
<comment type="caution">
    <text evidence="3">The sequence shown here is derived from an EMBL/GenBank/DDBJ whole genome shotgun (WGS) entry which is preliminary data.</text>
</comment>
<gene>
    <name evidence="3" type="ORF">QYE76_001326</name>
</gene>
<evidence type="ECO:0008006" key="5">
    <source>
        <dbReference type="Google" id="ProtNLM"/>
    </source>
</evidence>
<evidence type="ECO:0000259" key="2">
    <source>
        <dbReference type="Pfam" id="PF23635"/>
    </source>
</evidence>
<dbReference type="EMBL" id="JAUUTY010000005">
    <property type="protein sequence ID" value="KAK1627011.1"/>
    <property type="molecule type" value="Genomic_DNA"/>
</dbReference>
<dbReference type="Gene3D" id="1.20.1280.50">
    <property type="match status" value="1"/>
</dbReference>
<reference evidence="3" key="1">
    <citation type="submission" date="2023-07" db="EMBL/GenBank/DDBJ databases">
        <title>A chromosome-level genome assembly of Lolium multiflorum.</title>
        <authorList>
            <person name="Chen Y."/>
            <person name="Copetti D."/>
            <person name="Kolliker R."/>
            <person name="Studer B."/>
        </authorList>
    </citation>
    <scope>NUCLEOTIDE SEQUENCE</scope>
    <source>
        <strain evidence="3">02402/16</strain>
        <tissue evidence="3">Leaf</tissue>
    </source>
</reference>
<feature type="domain" description="F-box" evidence="1">
    <location>
        <begin position="39"/>
        <end position="78"/>
    </location>
</feature>
<proteinExistence type="predicted"/>
<dbReference type="SUPFAM" id="SSF81383">
    <property type="entry name" value="F-box domain"/>
    <property type="match status" value="1"/>
</dbReference>
<dbReference type="PANTHER" id="PTHR32133">
    <property type="entry name" value="OS07G0120400 PROTEIN"/>
    <property type="match status" value="1"/>
</dbReference>
<name>A0AAD8RNJ4_LOLMU</name>
<organism evidence="3 4">
    <name type="scientific">Lolium multiflorum</name>
    <name type="common">Italian ryegrass</name>
    <name type="synonym">Lolium perenne subsp. multiflorum</name>
    <dbReference type="NCBI Taxonomy" id="4521"/>
    <lineage>
        <taxon>Eukaryota</taxon>
        <taxon>Viridiplantae</taxon>
        <taxon>Streptophyta</taxon>
        <taxon>Embryophyta</taxon>
        <taxon>Tracheophyta</taxon>
        <taxon>Spermatophyta</taxon>
        <taxon>Magnoliopsida</taxon>
        <taxon>Liliopsida</taxon>
        <taxon>Poales</taxon>
        <taxon>Poaceae</taxon>
        <taxon>BOP clade</taxon>
        <taxon>Pooideae</taxon>
        <taxon>Poodae</taxon>
        <taxon>Poeae</taxon>
        <taxon>Poeae Chloroplast Group 2 (Poeae type)</taxon>
        <taxon>Loliodinae</taxon>
        <taxon>Loliinae</taxon>
        <taxon>Lolium</taxon>
    </lineage>
</organism>
<evidence type="ECO:0000313" key="3">
    <source>
        <dbReference type="EMBL" id="KAK1627011.1"/>
    </source>
</evidence>
<sequence>MDALSSRGGGGGERLLPIVPTDALSGHSAAPPQPLPLPPDDLLLEILLRLPLEPIYLLCASLVSKHWRCLVHDAHFLRRFRAFHGAPPVLGFLNSQVGPPLFVPTSGAFSPPSMMTTGAWWPLDCRHGRALLLRSSKLIVWDLMSGEKRCLPLPPTTFHDNAGRFFNGAVLRATGNDNDDRIGCRSCPFLVAFALSHDNIASLCVYSSETGVWGDAASVATEEDIETYPTALVENTLYWQLTGGCILEFDLDKHSLDVIELPADLFGSYEGEILLMPAEDGGIGFAGIKDDLSLHLFSRVADDTLQWTLRRSIDLEKFLRPDLVDRCKRHTFPPLEAIGFAEDADVIFIHADIYVYMLHLKSMQFDEVPEKGSYSSIFPYSSYYTAVLPCLLS</sequence>
<dbReference type="InterPro" id="IPR036047">
    <property type="entry name" value="F-box-like_dom_sf"/>
</dbReference>
<dbReference type="PANTHER" id="PTHR32133:SF335">
    <property type="entry name" value="F-BOX ASSOCIATED DOMAIN-CONTAINING PROTEIN"/>
    <property type="match status" value="1"/>
</dbReference>
<accession>A0AAD8RNJ4</accession>
<dbReference type="AlphaFoldDB" id="A0AAD8RNJ4"/>